<name>A0A812Q1V1_9DINO</name>
<reference evidence="1" key="1">
    <citation type="submission" date="2021-02" db="EMBL/GenBank/DDBJ databases">
        <authorList>
            <person name="Dougan E. K."/>
            <person name="Rhodes N."/>
            <person name="Thang M."/>
            <person name="Chan C."/>
        </authorList>
    </citation>
    <scope>NUCLEOTIDE SEQUENCE</scope>
</reference>
<keyword evidence="2" id="KW-1185">Reference proteome</keyword>
<organism evidence="1 2">
    <name type="scientific">Symbiodinium natans</name>
    <dbReference type="NCBI Taxonomy" id="878477"/>
    <lineage>
        <taxon>Eukaryota</taxon>
        <taxon>Sar</taxon>
        <taxon>Alveolata</taxon>
        <taxon>Dinophyceae</taxon>
        <taxon>Suessiales</taxon>
        <taxon>Symbiodiniaceae</taxon>
        <taxon>Symbiodinium</taxon>
    </lineage>
</organism>
<protein>
    <submittedName>
        <fullName evidence="1">Uncharacterized protein</fullName>
    </submittedName>
</protein>
<evidence type="ECO:0000313" key="1">
    <source>
        <dbReference type="EMBL" id="CAE7373127.1"/>
    </source>
</evidence>
<evidence type="ECO:0000313" key="2">
    <source>
        <dbReference type="Proteomes" id="UP000604046"/>
    </source>
</evidence>
<sequence>MLQDVAPCCRNARGGAVLETRGWAFIFWESWCPRCNDARSQDPKMFRETLHGHMLLGCQLAQPAQQVLLGEEAYMSQRHFLEAQMCRRLFGPSETKPVAALESEPEAEAAAAEGLEPLLEPEEDQQQTWLLLQSMPLQQLLPLVQHLTGGQGTTASSAAYQADEEEC</sequence>
<gene>
    <name evidence="1" type="ORF">SNAT2548_LOCUS20383</name>
</gene>
<proteinExistence type="predicted"/>
<accession>A0A812Q1V1</accession>
<comment type="caution">
    <text evidence="1">The sequence shown here is derived from an EMBL/GenBank/DDBJ whole genome shotgun (WGS) entry which is preliminary data.</text>
</comment>
<dbReference type="AlphaFoldDB" id="A0A812Q1V1"/>
<dbReference type="EMBL" id="CAJNDS010002208">
    <property type="protein sequence ID" value="CAE7373127.1"/>
    <property type="molecule type" value="Genomic_DNA"/>
</dbReference>
<dbReference type="Proteomes" id="UP000604046">
    <property type="component" value="Unassembled WGS sequence"/>
</dbReference>